<dbReference type="PANTHER" id="PTHR45962">
    <property type="entry name" value="N-FATTY-ACYL-AMINO ACID SYNTHASE/HYDROLASE PM20D1"/>
    <property type="match status" value="1"/>
</dbReference>
<protein>
    <submittedName>
        <fullName evidence="8">Carboxypeptidase S</fullName>
    </submittedName>
</protein>
<feature type="binding site" evidence="7">
    <location>
        <position position="221"/>
    </location>
    <ligand>
        <name>Zn(2+)</name>
        <dbReference type="ChEBI" id="CHEBI:29105"/>
        <label>1</label>
    </ligand>
</feature>
<evidence type="ECO:0000256" key="5">
    <source>
        <dbReference type="ARBA" id="ARBA00022833"/>
    </source>
</evidence>
<dbReference type="AlphaFoldDB" id="A0A5N5WI98"/>
<feature type="binding site" evidence="7">
    <location>
        <position position="249"/>
    </location>
    <ligand>
        <name>Zn(2+)</name>
        <dbReference type="ChEBI" id="CHEBI:29105"/>
        <label>2</label>
    </ligand>
</feature>
<dbReference type="GO" id="GO:0051603">
    <property type="term" value="P:proteolysis involved in protein catabolic process"/>
    <property type="evidence" value="ECO:0007669"/>
    <property type="project" value="TreeGrafter"/>
</dbReference>
<keyword evidence="2" id="KW-0645">Protease</keyword>
<dbReference type="Pfam" id="PF01546">
    <property type="entry name" value="Peptidase_M20"/>
    <property type="match status" value="1"/>
</dbReference>
<dbReference type="FunFam" id="1.10.150.900:FF:000003">
    <property type="entry name" value="N-fatty-acyl-amino acid synthase/hydrolase PM20D1"/>
    <property type="match status" value="1"/>
</dbReference>
<evidence type="ECO:0000313" key="9">
    <source>
        <dbReference type="Proteomes" id="UP000326565"/>
    </source>
</evidence>
<dbReference type="InterPro" id="IPR002933">
    <property type="entry name" value="Peptidase_M20"/>
</dbReference>
<name>A0A5N5WI98_9EURO</name>
<feature type="binding site" evidence="7">
    <location>
        <position position="186"/>
    </location>
    <ligand>
        <name>Zn(2+)</name>
        <dbReference type="ChEBI" id="CHEBI:29105"/>
        <label>2</label>
    </ligand>
</feature>
<dbReference type="InterPro" id="IPR017141">
    <property type="entry name" value="Pept_M20_carboxypep"/>
</dbReference>
<dbReference type="GO" id="GO:0046872">
    <property type="term" value="F:metal ion binding"/>
    <property type="evidence" value="ECO:0007669"/>
    <property type="project" value="UniProtKB-KW"/>
</dbReference>
<evidence type="ECO:0000256" key="4">
    <source>
        <dbReference type="ARBA" id="ARBA00022801"/>
    </source>
</evidence>
<evidence type="ECO:0000256" key="2">
    <source>
        <dbReference type="ARBA" id="ARBA00022670"/>
    </source>
</evidence>
<feature type="active site" evidence="6">
    <location>
        <position position="155"/>
    </location>
</feature>
<proteinExistence type="inferred from homology"/>
<comment type="similarity">
    <text evidence="1">Belongs to the peptidase M20A family.</text>
</comment>
<dbReference type="PIRSF" id="PIRSF037217">
    <property type="entry name" value="Carboxypeptidase_S"/>
    <property type="match status" value="1"/>
</dbReference>
<feature type="binding site" evidence="7">
    <location>
        <position position="523"/>
    </location>
    <ligand>
        <name>Zn(2+)</name>
        <dbReference type="ChEBI" id="CHEBI:29105"/>
        <label>1</label>
    </ligand>
</feature>
<feature type="active site" description="Proton acceptor" evidence="6">
    <location>
        <position position="220"/>
    </location>
</feature>
<dbReference type="OrthoDB" id="3064516at2759"/>
<keyword evidence="5 7" id="KW-0862">Zinc</keyword>
<dbReference type="GO" id="GO:0004181">
    <property type="term" value="F:metallocarboxypeptidase activity"/>
    <property type="evidence" value="ECO:0007669"/>
    <property type="project" value="InterPro"/>
</dbReference>
<dbReference type="PROSITE" id="PS00758">
    <property type="entry name" value="ARGE_DAPE_CPG2_1"/>
    <property type="match status" value="1"/>
</dbReference>
<organism evidence="8 9">
    <name type="scientific">Aspergillus leporis</name>
    <dbReference type="NCBI Taxonomy" id="41062"/>
    <lineage>
        <taxon>Eukaryota</taxon>
        <taxon>Fungi</taxon>
        <taxon>Dikarya</taxon>
        <taxon>Ascomycota</taxon>
        <taxon>Pezizomycotina</taxon>
        <taxon>Eurotiomycetes</taxon>
        <taxon>Eurotiomycetidae</taxon>
        <taxon>Eurotiales</taxon>
        <taxon>Aspergillaceae</taxon>
        <taxon>Aspergillus</taxon>
        <taxon>Aspergillus subgen. Circumdati</taxon>
    </lineage>
</organism>
<keyword evidence="9" id="KW-1185">Reference proteome</keyword>
<gene>
    <name evidence="8" type="ORF">BDV29DRAFT_195817</name>
</gene>
<dbReference type="Gene3D" id="1.10.150.900">
    <property type="match status" value="1"/>
</dbReference>
<feature type="binding site" evidence="7">
    <location>
        <position position="186"/>
    </location>
    <ligand>
        <name>Zn(2+)</name>
        <dbReference type="ChEBI" id="CHEBI:29105"/>
        <label>1</label>
    </ligand>
</feature>
<dbReference type="GO" id="GO:0000328">
    <property type="term" value="C:fungal-type vacuole lumen"/>
    <property type="evidence" value="ECO:0007669"/>
    <property type="project" value="TreeGrafter"/>
</dbReference>
<evidence type="ECO:0000256" key="6">
    <source>
        <dbReference type="PIRSR" id="PIRSR037217-1"/>
    </source>
</evidence>
<dbReference type="SUPFAM" id="SSF53187">
    <property type="entry name" value="Zn-dependent exopeptidases"/>
    <property type="match status" value="1"/>
</dbReference>
<reference evidence="8 9" key="1">
    <citation type="submission" date="2019-04" db="EMBL/GenBank/DDBJ databases">
        <title>Friends and foes A comparative genomics study of 23 Aspergillus species from section Flavi.</title>
        <authorList>
            <consortium name="DOE Joint Genome Institute"/>
            <person name="Kjaerbolling I."/>
            <person name="Vesth T."/>
            <person name="Frisvad J.C."/>
            <person name="Nybo J.L."/>
            <person name="Theobald S."/>
            <person name="Kildgaard S."/>
            <person name="Isbrandt T."/>
            <person name="Kuo A."/>
            <person name="Sato A."/>
            <person name="Lyhne E.K."/>
            <person name="Kogle M.E."/>
            <person name="Wiebenga A."/>
            <person name="Kun R.S."/>
            <person name="Lubbers R.J."/>
            <person name="Makela M.R."/>
            <person name="Barry K."/>
            <person name="Chovatia M."/>
            <person name="Clum A."/>
            <person name="Daum C."/>
            <person name="Haridas S."/>
            <person name="He G."/>
            <person name="LaButti K."/>
            <person name="Lipzen A."/>
            <person name="Mondo S."/>
            <person name="Riley R."/>
            <person name="Salamov A."/>
            <person name="Simmons B.A."/>
            <person name="Magnuson J.K."/>
            <person name="Henrissat B."/>
            <person name="Mortensen U.H."/>
            <person name="Larsen T.O."/>
            <person name="Devries R.P."/>
            <person name="Grigoriev I.V."/>
            <person name="Machida M."/>
            <person name="Baker S.E."/>
            <person name="Andersen M.R."/>
        </authorList>
    </citation>
    <scope>NUCLEOTIDE SEQUENCE [LARGE SCALE GENOMIC DNA]</scope>
    <source>
        <strain evidence="8 9">CBS 151.66</strain>
    </source>
</reference>
<sequence>MSRHIVEFNRVRSLSMTVPNHCGFNRIQSLQQVFNFWNSNDHHQNNLCPLAPRVESPQDGLLPPHRFIWDQSVRMREVDRLSKAVQIPTTVEEHMQDPYSEEFTPFLDFQGLLQSLFPLTHSQARIDHINRLGLVFTLNGTDHNLKPLLLAAHQDVVPTDNPSEWTYPPFSGHFDGEWLWGRGASDCKNLIIGLLSVIEDLLAQEWHPIRTVILAFGFDEEIQGFLGARSISSFLEQKYGRHSFEFIVDEGGMGIENLVNDEGVSEKGDINIIFNLSVSGGHSSIPPPHTGIGIMSEVIYALEREDLFIPLLDETHPSRRRLECQMRHSPNYVEPWLADILQSTNYTFAAEKLALSRGPEFRFMVQTSQAADIFNGGVKGNNLPKHISALVNYRVAMHQTPDTVKSRAVHITASIARKYNLTLFDFREGHTYEGNNYLHLSTENSELRPSPISPMHLEKDAVWTRFAGVIRSVFESVPSLKGKTVVVIGDTMPGNTDTRFYWNLSKNIYRWEPVRTGKALNIHATDERIAIDAHLETMTFYYELIRAFNVQDDSITQAQDKQPSMEDKTCTI</sequence>
<dbReference type="EMBL" id="ML732406">
    <property type="protein sequence ID" value="KAB8068241.1"/>
    <property type="molecule type" value="Genomic_DNA"/>
</dbReference>
<dbReference type="Gene3D" id="3.40.630.10">
    <property type="entry name" value="Zn peptidases"/>
    <property type="match status" value="1"/>
</dbReference>
<evidence type="ECO:0000313" key="8">
    <source>
        <dbReference type="EMBL" id="KAB8068241.1"/>
    </source>
</evidence>
<evidence type="ECO:0000256" key="7">
    <source>
        <dbReference type="PIRSR" id="PIRSR037217-2"/>
    </source>
</evidence>
<evidence type="ECO:0000256" key="3">
    <source>
        <dbReference type="ARBA" id="ARBA00022723"/>
    </source>
</evidence>
<dbReference type="CDD" id="cd05674">
    <property type="entry name" value="M20_yscS"/>
    <property type="match status" value="1"/>
</dbReference>
<dbReference type="InterPro" id="IPR001261">
    <property type="entry name" value="ArgE/DapE_CS"/>
</dbReference>
<keyword evidence="3 7" id="KW-0479">Metal-binding</keyword>
<dbReference type="InterPro" id="IPR047177">
    <property type="entry name" value="Pept_M20A"/>
</dbReference>
<dbReference type="Proteomes" id="UP000326565">
    <property type="component" value="Unassembled WGS sequence"/>
</dbReference>
<evidence type="ECO:0000256" key="1">
    <source>
        <dbReference type="ARBA" id="ARBA00006247"/>
    </source>
</evidence>
<accession>A0A5N5WI98</accession>
<dbReference type="InterPro" id="IPR036264">
    <property type="entry name" value="Bact_exopeptidase_dim_dom"/>
</dbReference>
<dbReference type="SUPFAM" id="SSF55031">
    <property type="entry name" value="Bacterial exopeptidase dimerisation domain"/>
    <property type="match status" value="1"/>
</dbReference>
<keyword evidence="4" id="KW-0378">Hydrolase</keyword>
<keyword evidence="8" id="KW-0121">Carboxypeptidase</keyword>
<feature type="binding site" evidence="7">
    <location>
        <position position="153"/>
    </location>
    <ligand>
        <name>Zn(2+)</name>
        <dbReference type="ChEBI" id="CHEBI:29105"/>
        <label>2</label>
    </ligand>
</feature>
<dbReference type="PANTHER" id="PTHR45962:SF1">
    <property type="entry name" value="N-FATTY-ACYL-AMINO ACID SYNTHASE_HYDROLASE PM20D1"/>
    <property type="match status" value="1"/>
</dbReference>